<evidence type="ECO:0000256" key="5">
    <source>
        <dbReference type="ARBA" id="ARBA00023049"/>
    </source>
</evidence>
<feature type="domain" description="Peptidase M3A/M3B catalytic" evidence="7">
    <location>
        <begin position="206"/>
        <end position="586"/>
    </location>
</feature>
<keyword evidence="4 6" id="KW-0862">Zinc</keyword>
<dbReference type="InterPro" id="IPR013647">
    <property type="entry name" value="OligopepF_N_dom"/>
</dbReference>
<evidence type="ECO:0000256" key="6">
    <source>
        <dbReference type="RuleBase" id="RU368091"/>
    </source>
</evidence>
<dbReference type="Proteomes" id="UP000660021">
    <property type="component" value="Unassembled WGS sequence"/>
</dbReference>
<comment type="cofactor">
    <cofactor evidence="6">
        <name>Zn(2+)</name>
        <dbReference type="ChEBI" id="CHEBI:29105"/>
    </cofactor>
    <text evidence="6">Binds 1 zinc ion.</text>
</comment>
<keyword evidence="3 6" id="KW-0378">Hydrolase</keyword>
<keyword evidence="2 6" id="KW-0479">Metal-binding</keyword>
<keyword evidence="10" id="KW-1185">Reference proteome</keyword>
<feature type="domain" description="Oligopeptidase F N-terminal" evidence="8">
    <location>
        <begin position="117"/>
        <end position="186"/>
    </location>
</feature>
<dbReference type="Gene3D" id="1.20.140.70">
    <property type="entry name" value="Oligopeptidase f, N-terminal domain"/>
    <property type="match status" value="1"/>
</dbReference>
<keyword evidence="1 6" id="KW-0645">Protease</keyword>
<evidence type="ECO:0000256" key="4">
    <source>
        <dbReference type="ARBA" id="ARBA00022833"/>
    </source>
</evidence>
<evidence type="ECO:0000259" key="8">
    <source>
        <dbReference type="Pfam" id="PF08439"/>
    </source>
</evidence>
<dbReference type="NCBIfam" id="TIGR00181">
    <property type="entry name" value="pepF"/>
    <property type="match status" value="1"/>
</dbReference>
<dbReference type="EC" id="3.4.24.-" evidence="6"/>
<reference evidence="9 10" key="1">
    <citation type="submission" date="2020-08" db="EMBL/GenBank/DDBJ databases">
        <title>Genome public.</title>
        <authorList>
            <person name="Liu C."/>
            <person name="Sun Q."/>
        </authorList>
    </citation>
    <scope>NUCLEOTIDE SEQUENCE [LARGE SCALE GENOMIC DNA]</scope>
    <source>
        <strain evidence="9 10">New-38</strain>
    </source>
</reference>
<dbReference type="Gene3D" id="1.10.1370.20">
    <property type="entry name" value="Oligoendopeptidase f, C-terminal domain"/>
    <property type="match status" value="1"/>
</dbReference>
<name>A0ABR7HPG6_9FIRM</name>
<protein>
    <recommendedName>
        <fullName evidence="6">Oligopeptidase F</fullName>
        <ecNumber evidence="6">3.4.24.-</ecNumber>
    </recommendedName>
</protein>
<accession>A0ABR7HPG6</accession>
<dbReference type="Gene3D" id="1.10.287.830">
    <property type="entry name" value="putative peptidase helix hairpin domain like"/>
    <property type="match status" value="1"/>
</dbReference>
<keyword evidence="5 6" id="KW-0482">Metalloprotease</keyword>
<evidence type="ECO:0000259" key="7">
    <source>
        <dbReference type="Pfam" id="PF01432"/>
    </source>
</evidence>
<dbReference type="InterPro" id="IPR001567">
    <property type="entry name" value="Pept_M3A_M3B_dom"/>
</dbReference>
<dbReference type="InterPro" id="IPR042088">
    <property type="entry name" value="OligoPept_F_C"/>
</dbReference>
<dbReference type="RefSeq" id="WP_186962803.1">
    <property type="nucleotide sequence ID" value="NZ_JACOPR010000001.1"/>
</dbReference>
<dbReference type="EMBL" id="JACOPR010000001">
    <property type="protein sequence ID" value="MBC5729411.1"/>
    <property type="molecule type" value="Genomic_DNA"/>
</dbReference>
<evidence type="ECO:0000313" key="10">
    <source>
        <dbReference type="Proteomes" id="UP000660021"/>
    </source>
</evidence>
<evidence type="ECO:0000256" key="1">
    <source>
        <dbReference type="ARBA" id="ARBA00022670"/>
    </source>
</evidence>
<dbReference type="SUPFAM" id="SSF55486">
    <property type="entry name" value="Metalloproteases ('zincins'), catalytic domain"/>
    <property type="match status" value="1"/>
</dbReference>
<sequence>MPDHKTIPLRSEIPEAYTWNTADLYPTDDAWHTDAQLLRTQIDTLGSYAGRLGSGADTLYDYVTLEQEAGERLSKLLDYAQRKSDEDTRVDTYQAMVGKAMSLYVDFLRATAFETPEVLSIPEEQLEAFYAQKPELTLYRRYFHNIQRRRSHTLSDAEERLLAAAGDMAQAPDDIFSKLTDADLTFPPAVDSQGVQHPLSNASYTLLMASEDRALRKSAFEGLYASYGGMKNTLAATLSSQVKQLQFFATARKYPSALSASLDANHVPESVYHTLIRTVRANLDKMHRYVRLRRKLLGVDELHMYDVYAPMVSGGVTAFPYDQAKETVYQAMAPLGEEYQSILREALDHRWIDVYENVGKRSGGYMSGAMVHPYILLNYQDDLDSMFTLAHELGHAVHSYRSNRDQPTVYRDYVIFVAEVASTCNETLLMEHLLARTSDKRSRAFLINHFLEQFKSTLYRQTMFAEFELRMGELAAQGETLTADLLCREYKALNEAYFGPDMVSDDAIALEWSRIPHFYYNYYAFQYATGYSAAIALSRRILSGGPQAVEDYLHFLSGGCSQDPIDLLKGAGVDMTSPQPIQSALDLFDQLLDEMESLMEA</sequence>
<proteinExistence type="inferred from homology"/>
<evidence type="ECO:0000313" key="9">
    <source>
        <dbReference type="EMBL" id="MBC5729411.1"/>
    </source>
</evidence>
<comment type="caution">
    <text evidence="9">The sequence shown here is derived from an EMBL/GenBank/DDBJ whole genome shotgun (WGS) entry which is preliminary data.</text>
</comment>
<evidence type="ECO:0000256" key="3">
    <source>
        <dbReference type="ARBA" id="ARBA00022801"/>
    </source>
</evidence>
<comment type="similarity">
    <text evidence="6">Belongs to the peptidase M3B family.</text>
</comment>
<comment type="function">
    <text evidence="6">Has oligopeptidase activity and degrades a variety of small bioactive peptides.</text>
</comment>
<dbReference type="CDD" id="cd09608">
    <property type="entry name" value="M3B_PepF"/>
    <property type="match status" value="1"/>
</dbReference>
<dbReference type="Pfam" id="PF01432">
    <property type="entry name" value="Peptidase_M3"/>
    <property type="match status" value="1"/>
</dbReference>
<gene>
    <name evidence="9" type="primary">pepF</name>
    <name evidence="9" type="ORF">H8S34_00990</name>
</gene>
<evidence type="ECO:0000256" key="2">
    <source>
        <dbReference type="ARBA" id="ARBA00022723"/>
    </source>
</evidence>
<organism evidence="9 10">
    <name type="scientific">Pseudoflavonifractor hominis</name>
    <dbReference type="NCBI Taxonomy" id="2763059"/>
    <lineage>
        <taxon>Bacteria</taxon>
        <taxon>Bacillati</taxon>
        <taxon>Bacillota</taxon>
        <taxon>Clostridia</taxon>
        <taxon>Eubacteriales</taxon>
        <taxon>Oscillospiraceae</taxon>
        <taxon>Pseudoflavonifractor</taxon>
    </lineage>
</organism>
<dbReference type="InterPro" id="IPR004438">
    <property type="entry name" value="Peptidase_M3B"/>
</dbReference>
<dbReference type="Pfam" id="PF08439">
    <property type="entry name" value="Peptidase_M3_N"/>
    <property type="match status" value="1"/>
</dbReference>